<dbReference type="AlphaFoldDB" id="A0ABD1N7H3"/>
<protein>
    <submittedName>
        <fullName evidence="1">Uncharacterized protein</fullName>
    </submittedName>
</protein>
<accession>A0ABD1N7H3</accession>
<gene>
    <name evidence="1" type="ORF">Fmac_005146</name>
</gene>
<keyword evidence="2" id="KW-1185">Reference proteome</keyword>
<sequence length="379" mass="42768">MWNWLAQVMGQHFEYPSLYDILHWAMQTWKGQVRVVVLSASIDVCNILALVDDGSHPQYPPIKVMIWDDHYSSRSNSQLWDSLIRVPWGCTRVRFVSSTTRRRRRNSFQRMIPESLASPSRLMRRMTMVFLARRWKYISCLRPERMGKVGALLDTIGDARRRIRITKDMAISEEELAFQKSEALTILEEKMRTYDNYSGREEGDDFGDDGGVTRDGMDDAVVGPGEAAVGPLGEGAGGVVEGTVDIAGDGEVGDRTGGEKMKVNGGETKQLKKGNVKLGLERVVEVQKWGKNPRKSKNGILDRVLVSQRQVLAPRRQFRRPRGGSWSLGASGSFWSKSLDVPLQKVAPHVITVLQLSSDHFGFSVSLSRNYIRECYEFL</sequence>
<evidence type="ECO:0000313" key="2">
    <source>
        <dbReference type="Proteomes" id="UP001603857"/>
    </source>
</evidence>
<proteinExistence type="predicted"/>
<comment type="caution">
    <text evidence="1">The sequence shown here is derived from an EMBL/GenBank/DDBJ whole genome shotgun (WGS) entry which is preliminary data.</text>
</comment>
<dbReference type="EMBL" id="JBGMDY010000002">
    <property type="protein sequence ID" value="KAL2343861.1"/>
    <property type="molecule type" value="Genomic_DNA"/>
</dbReference>
<dbReference type="Proteomes" id="UP001603857">
    <property type="component" value="Unassembled WGS sequence"/>
</dbReference>
<evidence type="ECO:0000313" key="1">
    <source>
        <dbReference type="EMBL" id="KAL2343861.1"/>
    </source>
</evidence>
<name>A0ABD1N7H3_9FABA</name>
<reference evidence="1 2" key="1">
    <citation type="submission" date="2024-08" db="EMBL/GenBank/DDBJ databases">
        <title>Insights into the chromosomal genome structure of Flemingia macrophylla.</title>
        <authorList>
            <person name="Ding Y."/>
            <person name="Zhao Y."/>
            <person name="Bi W."/>
            <person name="Wu M."/>
            <person name="Zhao G."/>
            <person name="Gong Y."/>
            <person name="Li W."/>
            <person name="Zhang P."/>
        </authorList>
    </citation>
    <scope>NUCLEOTIDE SEQUENCE [LARGE SCALE GENOMIC DNA]</scope>
    <source>
        <strain evidence="1">DYQJB</strain>
        <tissue evidence="1">Leaf</tissue>
    </source>
</reference>
<organism evidence="1 2">
    <name type="scientific">Flemingia macrophylla</name>
    <dbReference type="NCBI Taxonomy" id="520843"/>
    <lineage>
        <taxon>Eukaryota</taxon>
        <taxon>Viridiplantae</taxon>
        <taxon>Streptophyta</taxon>
        <taxon>Embryophyta</taxon>
        <taxon>Tracheophyta</taxon>
        <taxon>Spermatophyta</taxon>
        <taxon>Magnoliopsida</taxon>
        <taxon>eudicotyledons</taxon>
        <taxon>Gunneridae</taxon>
        <taxon>Pentapetalae</taxon>
        <taxon>rosids</taxon>
        <taxon>fabids</taxon>
        <taxon>Fabales</taxon>
        <taxon>Fabaceae</taxon>
        <taxon>Papilionoideae</taxon>
        <taxon>50 kb inversion clade</taxon>
        <taxon>NPAAA clade</taxon>
        <taxon>indigoferoid/millettioid clade</taxon>
        <taxon>Phaseoleae</taxon>
        <taxon>Flemingia</taxon>
    </lineage>
</organism>